<evidence type="ECO:0000313" key="2">
    <source>
        <dbReference type="Proteomes" id="UP000499080"/>
    </source>
</evidence>
<accession>A0A4Y2WPI3</accession>
<sequence>MKASLTICAKPVFLSTYFNRKIQARLSLEALKCAGGRVGRRSLLLPPTRQISGFLASKRGPNLVRSFDVPPTLVPGPKLESAHEVLDFDLVRFPASPSRCANFNRILKLTTSCVTRRCTGYHE</sequence>
<dbReference type="AlphaFoldDB" id="A0A4Y2WPI3"/>
<name>A0A4Y2WPI3_ARAVE</name>
<organism evidence="1 2">
    <name type="scientific">Araneus ventricosus</name>
    <name type="common">Orbweaver spider</name>
    <name type="synonym">Epeira ventricosa</name>
    <dbReference type="NCBI Taxonomy" id="182803"/>
    <lineage>
        <taxon>Eukaryota</taxon>
        <taxon>Metazoa</taxon>
        <taxon>Ecdysozoa</taxon>
        <taxon>Arthropoda</taxon>
        <taxon>Chelicerata</taxon>
        <taxon>Arachnida</taxon>
        <taxon>Araneae</taxon>
        <taxon>Araneomorphae</taxon>
        <taxon>Entelegynae</taxon>
        <taxon>Araneoidea</taxon>
        <taxon>Araneidae</taxon>
        <taxon>Araneus</taxon>
    </lineage>
</organism>
<protein>
    <submittedName>
        <fullName evidence="1">Uncharacterized protein</fullName>
    </submittedName>
</protein>
<keyword evidence="2" id="KW-1185">Reference proteome</keyword>
<gene>
    <name evidence="1" type="ORF">AVEN_171764_1</name>
</gene>
<evidence type="ECO:0000313" key="1">
    <source>
        <dbReference type="EMBL" id="GBO38626.1"/>
    </source>
</evidence>
<dbReference type="EMBL" id="BGPR01063426">
    <property type="protein sequence ID" value="GBO38626.1"/>
    <property type="molecule type" value="Genomic_DNA"/>
</dbReference>
<reference evidence="1 2" key="1">
    <citation type="journal article" date="2019" name="Sci. Rep.">
        <title>Orb-weaving spider Araneus ventricosus genome elucidates the spidroin gene catalogue.</title>
        <authorList>
            <person name="Kono N."/>
            <person name="Nakamura H."/>
            <person name="Ohtoshi R."/>
            <person name="Moran D.A.P."/>
            <person name="Shinohara A."/>
            <person name="Yoshida Y."/>
            <person name="Fujiwara M."/>
            <person name="Mori M."/>
            <person name="Tomita M."/>
            <person name="Arakawa K."/>
        </authorList>
    </citation>
    <scope>NUCLEOTIDE SEQUENCE [LARGE SCALE GENOMIC DNA]</scope>
</reference>
<proteinExistence type="predicted"/>
<dbReference type="Proteomes" id="UP000499080">
    <property type="component" value="Unassembled WGS sequence"/>
</dbReference>
<comment type="caution">
    <text evidence="1">The sequence shown here is derived from an EMBL/GenBank/DDBJ whole genome shotgun (WGS) entry which is preliminary data.</text>
</comment>